<name>A0AAD3NFM3_LATJO</name>
<dbReference type="PANTHER" id="PTHR24052:SF13">
    <property type="entry name" value="MULTIPLE EGF LIKE DOMAINS 11"/>
    <property type="match status" value="1"/>
</dbReference>
<evidence type="ECO:0000313" key="1">
    <source>
        <dbReference type="EMBL" id="GLD72148.1"/>
    </source>
</evidence>
<dbReference type="PANTHER" id="PTHR24052">
    <property type="entry name" value="DELTA-RELATED"/>
    <property type="match status" value="1"/>
</dbReference>
<reference evidence="1" key="1">
    <citation type="submission" date="2022-08" db="EMBL/GenBank/DDBJ databases">
        <title>Genome sequencing of akame (Lates japonicus).</title>
        <authorList>
            <person name="Hashiguchi Y."/>
            <person name="Takahashi H."/>
        </authorList>
    </citation>
    <scope>NUCLEOTIDE SEQUENCE</scope>
    <source>
        <strain evidence="1">Kochi</strain>
    </source>
</reference>
<dbReference type="GO" id="GO:0016020">
    <property type="term" value="C:membrane"/>
    <property type="evidence" value="ECO:0007669"/>
    <property type="project" value="TreeGrafter"/>
</dbReference>
<proteinExistence type="predicted"/>
<comment type="caution">
    <text evidence="1">The sequence shown here is derived from an EMBL/GenBank/DDBJ whole genome shotgun (WGS) entry which is preliminary data.</text>
</comment>
<organism evidence="1 2">
    <name type="scientific">Lates japonicus</name>
    <name type="common">Japanese lates</name>
    <dbReference type="NCBI Taxonomy" id="270547"/>
    <lineage>
        <taxon>Eukaryota</taxon>
        <taxon>Metazoa</taxon>
        <taxon>Chordata</taxon>
        <taxon>Craniata</taxon>
        <taxon>Vertebrata</taxon>
        <taxon>Euteleostomi</taxon>
        <taxon>Actinopterygii</taxon>
        <taxon>Neopterygii</taxon>
        <taxon>Teleostei</taxon>
        <taxon>Neoteleostei</taxon>
        <taxon>Acanthomorphata</taxon>
        <taxon>Carangaria</taxon>
        <taxon>Carangaria incertae sedis</taxon>
        <taxon>Centropomidae</taxon>
        <taxon>Lates</taxon>
    </lineage>
</organism>
<gene>
    <name evidence="1" type="ORF">AKAME5_002347200</name>
</gene>
<protein>
    <submittedName>
        <fullName evidence="1">Multiple epidermal growth factor-like domains protein 11</fullName>
    </submittedName>
</protein>
<dbReference type="AlphaFoldDB" id="A0AAD3NFM3"/>
<dbReference type="Proteomes" id="UP001279410">
    <property type="component" value="Unassembled WGS sequence"/>
</dbReference>
<dbReference type="Gene3D" id="2.170.300.10">
    <property type="entry name" value="Tie2 ligand-binding domain superfamily"/>
    <property type="match status" value="2"/>
</dbReference>
<evidence type="ECO:0000313" key="2">
    <source>
        <dbReference type="Proteomes" id="UP001279410"/>
    </source>
</evidence>
<keyword evidence="2" id="KW-1185">Reference proteome</keyword>
<dbReference type="EMBL" id="BRZM01000887">
    <property type="protein sequence ID" value="GLD72148.1"/>
    <property type="molecule type" value="Genomic_DNA"/>
</dbReference>
<accession>A0AAD3NFM3</accession>
<feature type="non-terminal residue" evidence="1">
    <location>
        <position position="183"/>
    </location>
</feature>
<sequence>MCNSEPRSEIFRSNTTDLSNHEDVVSLNGDDCSISCPAGLYWTNCTSSCSCRNEISCSHRSAPASAEKVLFTLRSSLQRATVHLFMTTNQWILGGWQGVDCSIPCSSGTWGLSCNQTCQCANGAACDPVNGTCTCSPGWRDEYCDVPCPEGSYGLDCRERCDCVNSDGCDPVTGFCRCLAGWT</sequence>
<dbReference type="InterPro" id="IPR052485">
    <property type="entry name" value="MEGF_diff_regulators"/>
</dbReference>